<evidence type="ECO:0000259" key="7">
    <source>
        <dbReference type="SMART" id="SM00226"/>
    </source>
</evidence>
<dbReference type="Proteomes" id="UP000297385">
    <property type="component" value="Unassembled WGS sequence"/>
</dbReference>
<comment type="catalytic activity">
    <reaction evidence="5">
        <text>O-phospho-L-tyrosyl-[protein] + H2O = L-tyrosyl-[protein] + phosphate</text>
        <dbReference type="Rhea" id="RHEA:10684"/>
        <dbReference type="Rhea" id="RHEA-COMP:10136"/>
        <dbReference type="Rhea" id="RHEA-COMP:20101"/>
        <dbReference type="ChEBI" id="CHEBI:15377"/>
        <dbReference type="ChEBI" id="CHEBI:43474"/>
        <dbReference type="ChEBI" id="CHEBI:46858"/>
        <dbReference type="ChEBI" id="CHEBI:61978"/>
        <dbReference type="EC" id="3.1.3.48"/>
    </reaction>
</comment>
<sequence length="146" mass="16262">MKILVLCRANVCRSPMAQCVLRQSIEDISGFIVDSAGIWGAVGKKMHPLAYKVLNDRGYRATFETAKLVLGGNIAWADLIFVMDKAQRKELIARFPMASGKIWLLGHWLGIEIKDPVGGDYEFFSATLNAIEKSVQSWLPVLHAKE</sequence>
<organism evidence="8 9">
    <name type="scientific">Paraburkholderia dipogonis</name>
    <dbReference type="NCBI Taxonomy" id="1211383"/>
    <lineage>
        <taxon>Bacteria</taxon>
        <taxon>Pseudomonadati</taxon>
        <taxon>Pseudomonadota</taxon>
        <taxon>Betaproteobacteria</taxon>
        <taxon>Burkholderiales</taxon>
        <taxon>Burkholderiaceae</taxon>
        <taxon>Paraburkholderia</taxon>
    </lineage>
</organism>
<dbReference type="SUPFAM" id="SSF52788">
    <property type="entry name" value="Phosphotyrosine protein phosphatases I"/>
    <property type="match status" value="1"/>
</dbReference>
<evidence type="ECO:0000256" key="2">
    <source>
        <dbReference type="ARBA" id="ARBA00013064"/>
    </source>
</evidence>
<evidence type="ECO:0000256" key="3">
    <source>
        <dbReference type="ARBA" id="ARBA00022801"/>
    </source>
</evidence>
<dbReference type="EMBL" id="SNVI01000008">
    <property type="protein sequence ID" value="TFE36412.1"/>
    <property type="molecule type" value="Genomic_DNA"/>
</dbReference>
<dbReference type="RefSeq" id="WP_134466521.1">
    <property type="nucleotide sequence ID" value="NZ_SNVI01000008.1"/>
</dbReference>
<dbReference type="AlphaFoldDB" id="A0A4Y8MG33"/>
<evidence type="ECO:0000256" key="6">
    <source>
        <dbReference type="PIRSR" id="PIRSR617867-1"/>
    </source>
</evidence>
<evidence type="ECO:0000256" key="4">
    <source>
        <dbReference type="ARBA" id="ARBA00022912"/>
    </source>
</evidence>
<dbReference type="PANTHER" id="PTHR11717:SF31">
    <property type="entry name" value="LOW MOLECULAR WEIGHT PROTEIN-TYROSINE-PHOSPHATASE ETP-RELATED"/>
    <property type="match status" value="1"/>
</dbReference>
<dbReference type="EC" id="3.1.3.48" evidence="2"/>
<feature type="active site" description="Nucleophile" evidence="6">
    <location>
        <position position="7"/>
    </location>
</feature>
<feature type="domain" description="Phosphotyrosine protein phosphatase I" evidence="7">
    <location>
        <begin position="1"/>
        <end position="141"/>
    </location>
</feature>
<evidence type="ECO:0000313" key="8">
    <source>
        <dbReference type="EMBL" id="TFE36412.1"/>
    </source>
</evidence>
<accession>A0A4Y8MG33</accession>
<dbReference type="Gene3D" id="3.40.50.2300">
    <property type="match status" value="1"/>
</dbReference>
<evidence type="ECO:0000256" key="1">
    <source>
        <dbReference type="ARBA" id="ARBA00011063"/>
    </source>
</evidence>
<proteinExistence type="inferred from homology"/>
<keyword evidence="3" id="KW-0378">Hydrolase</keyword>
<feature type="active site" description="Proton donor" evidence="6">
    <location>
        <position position="115"/>
    </location>
</feature>
<comment type="similarity">
    <text evidence="1">Belongs to the low molecular weight phosphotyrosine protein phosphatase family.</text>
</comment>
<dbReference type="Pfam" id="PF01451">
    <property type="entry name" value="LMWPc"/>
    <property type="match status" value="1"/>
</dbReference>
<dbReference type="InterPro" id="IPR050438">
    <property type="entry name" value="LMW_PTPase"/>
</dbReference>
<protein>
    <recommendedName>
        <fullName evidence="2">protein-tyrosine-phosphatase</fullName>
        <ecNumber evidence="2">3.1.3.48</ecNumber>
    </recommendedName>
</protein>
<comment type="caution">
    <text evidence="8">The sequence shown here is derived from an EMBL/GenBank/DDBJ whole genome shotgun (WGS) entry which is preliminary data.</text>
</comment>
<evidence type="ECO:0000256" key="5">
    <source>
        <dbReference type="ARBA" id="ARBA00051722"/>
    </source>
</evidence>
<dbReference type="InterPro" id="IPR017867">
    <property type="entry name" value="Tyr_phospatase_low_mol_wt"/>
</dbReference>
<dbReference type="PANTHER" id="PTHR11717">
    <property type="entry name" value="LOW MOLECULAR WEIGHT PROTEIN TYROSINE PHOSPHATASE"/>
    <property type="match status" value="1"/>
</dbReference>
<evidence type="ECO:0000313" key="9">
    <source>
        <dbReference type="Proteomes" id="UP000297385"/>
    </source>
</evidence>
<feature type="active site" description="Nucleophile" evidence="6">
    <location>
        <position position="13"/>
    </location>
</feature>
<reference evidence="8 9" key="1">
    <citation type="submission" date="2019-03" db="EMBL/GenBank/DDBJ databases">
        <title>Complete Genome Sequence of Paraburkholderia dipogonis ICMP 19430T, a Nitrogen-fixing Symbiont of the South African Invasive Legume Dipogon lignosus in New Zealand.</title>
        <authorList>
            <person name="De Meyer S.E."/>
        </authorList>
    </citation>
    <scope>NUCLEOTIDE SEQUENCE [LARGE SCALE GENOMIC DNA]</scope>
    <source>
        <strain evidence="8 9">ICMP 19430</strain>
    </source>
</reference>
<dbReference type="InterPro" id="IPR023485">
    <property type="entry name" value="Ptyr_pPase"/>
</dbReference>
<dbReference type="SMART" id="SM00226">
    <property type="entry name" value="LMWPc"/>
    <property type="match status" value="1"/>
</dbReference>
<dbReference type="GO" id="GO:0004725">
    <property type="term" value="F:protein tyrosine phosphatase activity"/>
    <property type="evidence" value="ECO:0007669"/>
    <property type="project" value="UniProtKB-EC"/>
</dbReference>
<dbReference type="InterPro" id="IPR036196">
    <property type="entry name" value="Ptyr_pPase_sf"/>
</dbReference>
<keyword evidence="4" id="KW-0904">Protein phosphatase</keyword>
<dbReference type="PRINTS" id="PR00719">
    <property type="entry name" value="LMWPTPASE"/>
</dbReference>
<name>A0A4Y8MG33_9BURK</name>
<gene>
    <name evidence="8" type="ORF">E2553_42365</name>
</gene>